<reference evidence="1" key="1">
    <citation type="submission" date="2020-08" db="EMBL/GenBank/DDBJ databases">
        <title>Genomic Encyclopedia of Type Strains, Phase III (KMG-III): the genomes of soil and plant-associated and newly described type strains.</title>
        <authorList>
            <person name="Whitman W."/>
        </authorList>
    </citation>
    <scope>NUCLEOTIDE SEQUENCE [LARGE SCALE GENOMIC DNA]</scope>
    <source>
        <strain evidence="1">CECT 8628</strain>
    </source>
</reference>
<evidence type="ECO:0000313" key="1">
    <source>
        <dbReference type="EMBL" id="MBB3058729.1"/>
    </source>
</evidence>
<proteinExistence type="predicted"/>
<sequence length="45" mass="4955">MKSFLVQVFLGIAFGLRCPLYLFFLKKDAAFIANAAMPAGQVCSR</sequence>
<gene>
    <name evidence="1" type="ORF">FHS11_005187</name>
</gene>
<protein>
    <submittedName>
        <fullName evidence="1">Uncharacterized protein</fullName>
    </submittedName>
</protein>
<name>A0A839SQJ2_9SPHI</name>
<dbReference type="RefSeq" id="WP_157750639.1">
    <property type="nucleotide sequence ID" value="NZ_AP017313.1"/>
</dbReference>
<organism evidence="1 2">
    <name type="scientific">Mucilaginibacter gotjawali</name>
    <dbReference type="NCBI Taxonomy" id="1550579"/>
    <lineage>
        <taxon>Bacteria</taxon>
        <taxon>Pseudomonadati</taxon>
        <taxon>Bacteroidota</taxon>
        <taxon>Sphingobacteriia</taxon>
        <taxon>Sphingobacteriales</taxon>
        <taxon>Sphingobacteriaceae</taxon>
        <taxon>Mucilaginibacter</taxon>
    </lineage>
</organism>
<dbReference type="Proteomes" id="UP000539265">
    <property type="component" value="Unassembled WGS sequence"/>
</dbReference>
<dbReference type="EMBL" id="JACHWX010000024">
    <property type="protein sequence ID" value="MBB3058729.1"/>
    <property type="molecule type" value="Genomic_DNA"/>
</dbReference>
<comment type="caution">
    <text evidence="1">The sequence shown here is derived from an EMBL/GenBank/DDBJ whole genome shotgun (WGS) entry which is preliminary data.</text>
</comment>
<accession>A0A839SQJ2</accession>
<keyword evidence="2" id="KW-1185">Reference proteome</keyword>
<evidence type="ECO:0000313" key="2">
    <source>
        <dbReference type="Proteomes" id="UP000539265"/>
    </source>
</evidence>
<dbReference type="AlphaFoldDB" id="A0A839SQJ2"/>